<dbReference type="AlphaFoldDB" id="A0A369JYS9"/>
<feature type="domain" description="HAM1-like N-terminal" evidence="2">
    <location>
        <begin position="41"/>
        <end position="221"/>
    </location>
</feature>
<feature type="region of interest" description="Disordered" evidence="1">
    <location>
        <begin position="814"/>
        <end position="851"/>
    </location>
</feature>
<evidence type="ECO:0000313" key="3">
    <source>
        <dbReference type="EMBL" id="RDB27511.1"/>
    </source>
</evidence>
<dbReference type="Proteomes" id="UP000076154">
    <property type="component" value="Unassembled WGS sequence"/>
</dbReference>
<dbReference type="InParanoid" id="A0A369JYS9"/>
<dbReference type="STRING" id="39966.A0A369JYS9"/>
<dbReference type="Pfam" id="PF19343">
    <property type="entry name" value="HAM1_N"/>
    <property type="match status" value="2"/>
</dbReference>
<keyword evidence="4" id="KW-1185">Reference proteome</keyword>
<protein>
    <submittedName>
        <fullName evidence="3">Uncharacterized protein C32A11.02c</fullName>
    </submittedName>
</protein>
<name>A0A369JYS9_HYPMA</name>
<dbReference type="PANTHER" id="PTHR31138:SF1">
    <property type="entry name" value="PDZ DOMAIN-CONTAINING PROTEIN"/>
    <property type="match status" value="1"/>
</dbReference>
<feature type="region of interest" description="Disordered" evidence="1">
    <location>
        <begin position="1"/>
        <end position="31"/>
    </location>
</feature>
<sequence length="940" mass="101564">MGSCFSNLSRKRSDPEREPLLPKPVSPPPRARKSLLDRAVDIAAALQSGKLPSQNQLNLILRSIANSDILQCEAQLTSGPGPLSENGRRVLGDAREVVESLLQVGMEKNVDNKFQDMIYQCSQISGPPVRVEADAAIKAGQEGLAQIHAEAPTSDEITADTAKTINALKDVFRLLLTSAAFRLLLSDVFASARELLGQVAADVSDAALQVQVAAEGIERAANVEDGSIGILAGRVEEAVSGAVREMEQSSNETVVQESTRDIVVARFQELIVRAHKDPRTLSALRTLLHITRKYAGKLSRTANIVADAHIASTNDANGPAISVIPQDEVSQALQDLKILLERLAGGHSLDALLVSLSATANSLAENASPDSVSSQDVDLRQYLTSLDHFLDLALAPTPPTQPLYATSRAGTRALENLYDGGHILFVSSSASTSFSTSPRTPNTTWALHLRELLDSCDTYTSALSHDHSTMRLVRSLSKFHDDVAELIAMSFGFRAPNKLRIGAWKQEFIQDVFGWVLPRLMKLVGHISVPMPRVEYQSGSVEAALDALPLAGEEGPGVELDMSPDYILLRSWNELRVDMGASSPSGNLLLNPETDAPEARTSSSSRVQIHVDGVRFAVRDLGYFFRYKGRVLGYSDQGLLGVDVGLPSGKQRRSMLSRPSRKLRGLAVDIDLSLASMPGTPLVTVEDVRTSLPALHINVSRSKHYILNKLLIQPLAVPVAARVVRGVVEEQVRTALEWVICTFEVVQEEARRVRAERGEDGGEEGEFELGDWWDALLVKGPEIFGTGRSNEADGDGELDVETLTSTKATMKGIVHTTTTIPRSDAEDQVTEASASSSSPSSPLPPVQGQTETSIAVGGGAMLFPDKAGAYAGDDSSDPPVVDEVLEGVRGAVGNVEDVVESGVESAVRMRGEMEQAEERHEERMEVEGRRVGWRSRAFDF</sequence>
<comment type="caution">
    <text evidence="3">The sequence shown here is derived from an EMBL/GenBank/DDBJ whole genome shotgun (WGS) entry which is preliminary data.</text>
</comment>
<evidence type="ECO:0000313" key="4">
    <source>
        <dbReference type="Proteomes" id="UP000076154"/>
    </source>
</evidence>
<proteinExistence type="predicted"/>
<reference evidence="3" key="1">
    <citation type="submission" date="2018-04" db="EMBL/GenBank/DDBJ databases">
        <title>Whole genome sequencing of Hypsizygus marmoreus.</title>
        <authorList>
            <person name="Choi I.-G."/>
            <person name="Min B."/>
            <person name="Kim J.-G."/>
            <person name="Kim S."/>
            <person name="Oh Y.-L."/>
            <person name="Kong W.-S."/>
            <person name="Park H."/>
            <person name="Jeong J."/>
            <person name="Song E.-S."/>
        </authorList>
    </citation>
    <scope>NUCLEOTIDE SEQUENCE [LARGE SCALE GENOMIC DNA]</scope>
    <source>
        <strain evidence="3">51987-8</strain>
    </source>
</reference>
<dbReference type="PANTHER" id="PTHR31138">
    <property type="entry name" value="CHROMOSOME 19, WHOLE GENOME SHOTGUN SEQUENCE"/>
    <property type="match status" value="1"/>
</dbReference>
<accession>A0A369JYS9</accession>
<gene>
    <name evidence="3" type="ORF">Hypma_003896</name>
</gene>
<dbReference type="OrthoDB" id="5407957at2759"/>
<feature type="compositionally biased region" description="Basic and acidic residues" evidence="1">
    <location>
        <begin position="11"/>
        <end position="20"/>
    </location>
</feature>
<evidence type="ECO:0000256" key="1">
    <source>
        <dbReference type="SAM" id="MobiDB-lite"/>
    </source>
</evidence>
<organism evidence="3 4">
    <name type="scientific">Hypsizygus marmoreus</name>
    <name type="common">White beech mushroom</name>
    <name type="synonym">Agaricus marmoreus</name>
    <dbReference type="NCBI Taxonomy" id="39966"/>
    <lineage>
        <taxon>Eukaryota</taxon>
        <taxon>Fungi</taxon>
        <taxon>Dikarya</taxon>
        <taxon>Basidiomycota</taxon>
        <taxon>Agaricomycotina</taxon>
        <taxon>Agaricomycetes</taxon>
        <taxon>Agaricomycetidae</taxon>
        <taxon>Agaricales</taxon>
        <taxon>Tricholomatineae</taxon>
        <taxon>Lyophyllaceae</taxon>
        <taxon>Hypsizygus</taxon>
    </lineage>
</organism>
<dbReference type="InterPro" id="IPR045967">
    <property type="entry name" value="HAM1-like_N"/>
</dbReference>
<dbReference type="EMBL" id="LUEZ02000015">
    <property type="protein sequence ID" value="RDB27511.1"/>
    <property type="molecule type" value="Genomic_DNA"/>
</dbReference>
<evidence type="ECO:0000259" key="2">
    <source>
        <dbReference type="Pfam" id="PF19343"/>
    </source>
</evidence>
<feature type="domain" description="HAM1-like N-terminal" evidence="2">
    <location>
        <begin position="251"/>
        <end position="644"/>
    </location>
</feature>